<dbReference type="InterPro" id="IPR012340">
    <property type="entry name" value="NA-bd_OB-fold"/>
</dbReference>
<dbReference type="Proteomes" id="UP001237642">
    <property type="component" value="Unassembled WGS sequence"/>
</dbReference>
<organism evidence="1 2">
    <name type="scientific">Heracleum sosnowskyi</name>
    <dbReference type="NCBI Taxonomy" id="360622"/>
    <lineage>
        <taxon>Eukaryota</taxon>
        <taxon>Viridiplantae</taxon>
        <taxon>Streptophyta</taxon>
        <taxon>Embryophyta</taxon>
        <taxon>Tracheophyta</taxon>
        <taxon>Spermatophyta</taxon>
        <taxon>Magnoliopsida</taxon>
        <taxon>eudicotyledons</taxon>
        <taxon>Gunneridae</taxon>
        <taxon>Pentapetalae</taxon>
        <taxon>asterids</taxon>
        <taxon>campanulids</taxon>
        <taxon>Apiales</taxon>
        <taxon>Apiaceae</taxon>
        <taxon>Apioideae</taxon>
        <taxon>apioid superclade</taxon>
        <taxon>Tordylieae</taxon>
        <taxon>Tordyliinae</taxon>
        <taxon>Heracleum</taxon>
    </lineage>
</organism>
<proteinExistence type="predicted"/>
<dbReference type="PANTHER" id="PTHR47165">
    <property type="entry name" value="OS03G0429900 PROTEIN"/>
    <property type="match status" value="1"/>
</dbReference>
<dbReference type="Gene3D" id="2.40.50.140">
    <property type="entry name" value="Nucleic acid-binding proteins"/>
    <property type="match status" value="2"/>
</dbReference>
<dbReference type="SUPFAM" id="SSF50249">
    <property type="entry name" value="Nucleic acid-binding proteins"/>
    <property type="match status" value="1"/>
</dbReference>
<evidence type="ECO:0000313" key="2">
    <source>
        <dbReference type="Proteomes" id="UP001237642"/>
    </source>
</evidence>
<name>A0AAD8J104_9APIA</name>
<sequence length="446" mass="51887">MHINKGTNEVEVQRMKDFADWVLNIGDGNIERAVDGNVEDDITIPPEFCNIGNENCIDDMIDSTFPDFIQNYKNPKYLSERAILTPTNSTVSQNARIHAFIAPQILAKCEAYLKEGQIYNLSDFTVKYYIGDETSRSVRTDKHIYFKNDTKLIKDEEEVMKIEPQCFDFFYLEDVQNTKNDNRVPRKILYKKNDVEKSNVKFTLFDGRCYANVTFFNDFRDTFLKNLEDDLEQPVIIIIASAKITEWNDKSFYVLGFEDEEDRGIHCLTVKELFNLKEDYIEKRVQCKVTVKKIEKKVKWYTNYCAKCDIDIELVDKKYQCGKIYPYPDKRYQLTTLCSDSSETIPIIWNDEEVIRLCGKTVYDLIADDEEVEDGEKFPAVLKEFEKKDYNITITITNANVKEGSRVYTAAKISDQTEISGNHSPNDNNNIEVKPTEISMVSLYIF</sequence>
<dbReference type="PANTHER" id="PTHR47165:SF4">
    <property type="entry name" value="OS03G0429900 PROTEIN"/>
    <property type="match status" value="1"/>
</dbReference>
<accession>A0AAD8J104</accession>
<evidence type="ECO:0008006" key="3">
    <source>
        <dbReference type="Google" id="ProtNLM"/>
    </source>
</evidence>
<keyword evidence="2" id="KW-1185">Reference proteome</keyword>
<dbReference type="EMBL" id="JAUIZM010000003">
    <property type="protein sequence ID" value="KAK1395003.1"/>
    <property type="molecule type" value="Genomic_DNA"/>
</dbReference>
<gene>
    <name evidence="1" type="ORF">POM88_014059</name>
</gene>
<comment type="caution">
    <text evidence="1">The sequence shown here is derived from an EMBL/GenBank/DDBJ whole genome shotgun (WGS) entry which is preliminary data.</text>
</comment>
<reference evidence="1" key="2">
    <citation type="submission" date="2023-05" db="EMBL/GenBank/DDBJ databases">
        <authorList>
            <person name="Schelkunov M.I."/>
        </authorList>
    </citation>
    <scope>NUCLEOTIDE SEQUENCE</scope>
    <source>
        <strain evidence="1">Hsosn_3</strain>
        <tissue evidence="1">Leaf</tissue>
    </source>
</reference>
<reference evidence="1" key="1">
    <citation type="submission" date="2023-02" db="EMBL/GenBank/DDBJ databases">
        <title>Genome of toxic invasive species Heracleum sosnowskyi carries increased number of genes despite the absence of recent whole-genome duplications.</title>
        <authorList>
            <person name="Schelkunov M."/>
            <person name="Shtratnikova V."/>
            <person name="Makarenko M."/>
            <person name="Klepikova A."/>
            <person name="Omelchenko D."/>
            <person name="Novikova G."/>
            <person name="Obukhova E."/>
            <person name="Bogdanov V."/>
            <person name="Penin A."/>
            <person name="Logacheva M."/>
        </authorList>
    </citation>
    <scope>NUCLEOTIDE SEQUENCE</scope>
    <source>
        <strain evidence="1">Hsosn_3</strain>
        <tissue evidence="1">Leaf</tissue>
    </source>
</reference>
<protein>
    <recommendedName>
        <fullName evidence="3">ATP-dependent DNA helicase</fullName>
    </recommendedName>
</protein>
<evidence type="ECO:0000313" key="1">
    <source>
        <dbReference type="EMBL" id="KAK1395003.1"/>
    </source>
</evidence>
<dbReference type="AlphaFoldDB" id="A0AAD8J104"/>